<dbReference type="AlphaFoldDB" id="A0A1A7ZHX7"/>
<feature type="non-terminal residue" evidence="1">
    <location>
        <position position="33"/>
    </location>
</feature>
<dbReference type="EMBL" id="HADY01003431">
    <property type="protein sequence ID" value="SBP41916.1"/>
    <property type="molecule type" value="Transcribed_RNA"/>
</dbReference>
<protein>
    <submittedName>
        <fullName evidence="1">Calcitonin/calcitonin-related polypeptide, alpha</fullName>
    </submittedName>
</protein>
<proteinExistence type="predicted"/>
<reference evidence="1" key="2">
    <citation type="submission" date="2016-06" db="EMBL/GenBank/DDBJ databases">
        <title>The genome of a short-lived fish provides insights into sex chromosome evolution and the genetic control of aging.</title>
        <authorList>
            <person name="Reichwald K."/>
            <person name="Felder M."/>
            <person name="Petzold A."/>
            <person name="Koch P."/>
            <person name="Groth M."/>
            <person name="Platzer M."/>
        </authorList>
    </citation>
    <scope>NUCLEOTIDE SEQUENCE</scope>
    <source>
        <tissue evidence="1">Brain</tissue>
    </source>
</reference>
<accession>A0A1A7ZHX7</accession>
<reference evidence="1" key="1">
    <citation type="submission" date="2016-05" db="EMBL/GenBank/DDBJ databases">
        <authorList>
            <person name="Lavstsen T."/>
            <person name="Jespersen J.S."/>
        </authorList>
    </citation>
    <scope>NUCLEOTIDE SEQUENCE</scope>
    <source>
        <tissue evidence="1">Brain</tissue>
    </source>
</reference>
<organism evidence="1">
    <name type="scientific">Nothobranchius furzeri</name>
    <name type="common">Turquoise killifish</name>
    <dbReference type="NCBI Taxonomy" id="105023"/>
    <lineage>
        <taxon>Eukaryota</taxon>
        <taxon>Metazoa</taxon>
        <taxon>Chordata</taxon>
        <taxon>Craniata</taxon>
        <taxon>Vertebrata</taxon>
        <taxon>Euteleostomi</taxon>
        <taxon>Actinopterygii</taxon>
        <taxon>Neopterygii</taxon>
        <taxon>Teleostei</taxon>
        <taxon>Neoteleostei</taxon>
        <taxon>Acanthomorphata</taxon>
        <taxon>Ovalentaria</taxon>
        <taxon>Atherinomorphae</taxon>
        <taxon>Cyprinodontiformes</taxon>
        <taxon>Nothobranchiidae</taxon>
        <taxon>Nothobranchius</taxon>
    </lineage>
</organism>
<evidence type="ECO:0000313" key="1">
    <source>
        <dbReference type="EMBL" id="SBP41916.1"/>
    </source>
</evidence>
<name>A0A1A7ZHX7_NOTFU</name>
<sequence>MIALHHWIYLLSPMTLNPPYLPSDHRPGLESMT</sequence>
<gene>
    <name evidence="1" type="primary">CALCA</name>
</gene>